<gene>
    <name evidence="1" type="ORF">GRI55_04050</name>
</gene>
<comment type="caution">
    <text evidence="1">The sequence shown here is derived from an EMBL/GenBank/DDBJ whole genome shotgun (WGS) entry which is preliminary data.</text>
</comment>
<evidence type="ECO:0000313" key="2">
    <source>
        <dbReference type="Proteomes" id="UP000439914"/>
    </source>
</evidence>
<accession>A0A6I4U757</accession>
<dbReference type="Proteomes" id="UP000439914">
    <property type="component" value="Unassembled WGS sequence"/>
</dbReference>
<protein>
    <submittedName>
        <fullName evidence="1">Uncharacterized protein</fullName>
    </submittedName>
</protein>
<proteinExistence type="predicted"/>
<reference evidence="1 2" key="1">
    <citation type="submission" date="2019-12" db="EMBL/GenBank/DDBJ databases">
        <title>Genomic-based taxomic classification of the family Erythrobacteraceae.</title>
        <authorList>
            <person name="Xu L."/>
        </authorList>
    </citation>
    <scope>NUCLEOTIDE SEQUENCE [LARGE SCALE GENOMIC DNA]</scope>
    <source>
        <strain evidence="1 2">CGMCC 1.8703</strain>
    </source>
</reference>
<sequence length="119" mass="12915">MKESRLATAKTRTRKTRLWFWSILLVAVLLGAAWLAWGEGLRKTGGAGVAYAARVGCSCRFVADRSLDDCAKDRLAGMELVSLSDDAAARSVTASIPLVASETAAYREGYGCVLQEWRD</sequence>
<dbReference type="AlphaFoldDB" id="A0A6I4U757"/>
<evidence type="ECO:0000313" key="1">
    <source>
        <dbReference type="EMBL" id="MXP34941.1"/>
    </source>
</evidence>
<dbReference type="EMBL" id="WTYG01000001">
    <property type="protein sequence ID" value="MXP34941.1"/>
    <property type="molecule type" value="Genomic_DNA"/>
</dbReference>
<name>A0A6I4U757_9SPHN</name>
<organism evidence="1 2">
    <name type="scientific">Qipengyuania citrea</name>
    <dbReference type="NCBI Taxonomy" id="225971"/>
    <lineage>
        <taxon>Bacteria</taxon>
        <taxon>Pseudomonadati</taxon>
        <taxon>Pseudomonadota</taxon>
        <taxon>Alphaproteobacteria</taxon>
        <taxon>Sphingomonadales</taxon>
        <taxon>Erythrobacteraceae</taxon>
        <taxon>Qipengyuania</taxon>
    </lineage>
</organism>